<dbReference type="InterPro" id="IPR003661">
    <property type="entry name" value="HisK_dim/P_dom"/>
</dbReference>
<evidence type="ECO:0000256" key="6">
    <source>
        <dbReference type="ARBA" id="ARBA00022679"/>
    </source>
</evidence>
<dbReference type="InterPro" id="IPR036890">
    <property type="entry name" value="HATPase_C_sf"/>
</dbReference>
<dbReference type="NCBIfam" id="TIGR00229">
    <property type="entry name" value="sensory_box"/>
    <property type="match status" value="1"/>
</dbReference>
<dbReference type="SMART" id="SM00388">
    <property type="entry name" value="HisKA"/>
    <property type="match status" value="1"/>
</dbReference>
<dbReference type="GO" id="GO:0005524">
    <property type="term" value="F:ATP binding"/>
    <property type="evidence" value="ECO:0007669"/>
    <property type="project" value="UniProtKB-KW"/>
</dbReference>
<dbReference type="Gene3D" id="3.30.450.20">
    <property type="entry name" value="PAS domain"/>
    <property type="match status" value="1"/>
</dbReference>
<dbReference type="Proteomes" id="UP000463470">
    <property type="component" value="Unassembled WGS sequence"/>
</dbReference>
<dbReference type="AlphaFoldDB" id="A0A845L053"/>
<dbReference type="Gene3D" id="3.30.565.10">
    <property type="entry name" value="Histidine kinase-like ATPase, C-terminal domain"/>
    <property type="match status" value="1"/>
</dbReference>
<name>A0A845L053_9FIRM</name>
<sequence>MAEQNAEQTAQGTAEHAAEQPAEQINGQIAELRAHALANADMGIAVLDEEYRILVWNVWLERLTGKKADEVRGKKLVELFPRFNHNVFRPIFERAFFDGQNRFFSGAFHRYFFPPADGSLLPYIRQNMQVQPARIGNRRYVLIQITDITRQELRVHQIKGLIRELKLAKEELKVSREMAVVANRAKSEFLANMSHEIRTPMNAILGFVDLTLATELNAEQSKYLGMVRSAAQSLMRLLEDVLDISKIESGQLAVEHQPFSLVSVLRSAVDLLSVKASDKALQLKYQIPAGAPETLVGDANRLAQVLVNLLSNAVKFTDAGEVTLGFDILKQDHRHISLRFFVRDTGIGIDPDRLEAVFEKFYQVDSSSTRRFGGSGLGLAIVRQLVENMGGRVWVESDLGKGSTFYVTLPFGVAAPQHDLFDEDVSEGDMGLGESAVDDARGVHILLVDDDVFNRTIIGAWIRRWGYTLREAANGKEALAALEEERFDLILMDEQMPGMSGIETVARIRANPRWEGLPVIAVTANAMKGDRERFLAAGMNDYLSKPFTPADLLRVVKVWAFREREREGE</sequence>
<keyword evidence="10" id="KW-0902">Two-component regulatory system</keyword>
<evidence type="ECO:0000256" key="3">
    <source>
        <dbReference type="ARBA" id="ARBA00012438"/>
    </source>
</evidence>
<dbReference type="InterPro" id="IPR013767">
    <property type="entry name" value="PAS_fold"/>
</dbReference>
<dbReference type="EMBL" id="WXEY01000003">
    <property type="protein sequence ID" value="MZP28916.1"/>
    <property type="molecule type" value="Genomic_DNA"/>
</dbReference>
<evidence type="ECO:0000259" key="18">
    <source>
        <dbReference type="PROSITE" id="PS50110"/>
    </source>
</evidence>
<dbReference type="FunFam" id="3.30.565.10:FF:000010">
    <property type="entry name" value="Sensor histidine kinase RcsC"/>
    <property type="match status" value="1"/>
</dbReference>
<keyword evidence="7" id="KW-0547">Nucleotide-binding</keyword>
<dbReference type="SUPFAM" id="SSF47384">
    <property type="entry name" value="Homodimeric domain of signal transducing histidine kinase"/>
    <property type="match status" value="1"/>
</dbReference>
<dbReference type="EC" id="2.7.13.3" evidence="3"/>
<dbReference type="PANTHER" id="PTHR45339:SF1">
    <property type="entry name" value="HYBRID SIGNAL TRANSDUCTION HISTIDINE KINASE J"/>
    <property type="match status" value="1"/>
</dbReference>
<dbReference type="PROSITE" id="PS50112">
    <property type="entry name" value="PAS"/>
    <property type="match status" value="1"/>
</dbReference>
<dbReference type="CDD" id="cd17546">
    <property type="entry name" value="REC_hyHK_CKI1_RcsC-like"/>
    <property type="match status" value="1"/>
</dbReference>
<evidence type="ECO:0000256" key="4">
    <source>
        <dbReference type="ARBA" id="ARBA00018672"/>
    </source>
</evidence>
<feature type="domain" description="Histidine kinase" evidence="17">
    <location>
        <begin position="192"/>
        <end position="413"/>
    </location>
</feature>
<dbReference type="PROSITE" id="PS50110">
    <property type="entry name" value="RESPONSE_REGULATORY"/>
    <property type="match status" value="1"/>
</dbReference>
<evidence type="ECO:0000313" key="21">
    <source>
        <dbReference type="Proteomes" id="UP000463470"/>
    </source>
</evidence>
<dbReference type="Pfam" id="PF00989">
    <property type="entry name" value="PAS"/>
    <property type="match status" value="1"/>
</dbReference>
<comment type="catalytic activity">
    <reaction evidence="1">
        <text>ATP + protein L-histidine = ADP + protein N-phospho-L-histidine.</text>
        <dbReference type="EC" id="2.7.13.3"/>
    </reaction>
</comment>
<dbReference type="Gene3D" id="1.10.287.130">
    <property type="match status" value="1"/>
</dbReference>
<keyword evidence="8" id="KW-0418">Kinase</keyword>
<dbReference type="RefSeq" id="WP_161255336.1">
    <property type="nucleotide sequence ID" value="NZ_WXEY01000003.1"/>
</dbReference>
<dbReference type="InterPro" id="IPR000014">
    <property type="entry name" value="PAS"/>
</dbReference>
<evidence type="ECO:0000256" key="16">
    <source>
        <dbReference type="SAM" id="MobiDB-lite"/>
    </source>
</evidence>
<dbReference type="CDD" id="cd00130">
    <property type="entry name" value="PAS"/>
    <property type="match status" value="1"/>
</dbReference>
<evidence type="ECO:0000256" key="12">
    <source>
        <dbReference type="ARBA" id="ARBA00064003"/>
    </source>
</evidence>
<evidence type="ECO:0000259" key="17">
    <source>
        <dbReference type="PROSITE" id="PS50109"/>
    </source>
</evidence>
<proteinExistence type="inferred from homology"/>
<dbReference type="CDD" id="cd16922">
    <property type="entry name" value="HATPase_EvgS-ArcB-TorS-like"/>
    <property type="match status" value="1"/>
</dbReference>
<evidence type="ECO:0000256" key="10">
    <source>
        <dbReference type="ARBA" id="ARBA00023012"/>
    </source>
</evidence>
<dbReference type="SUPFAM" id="SSF55785">
    <property type="entry name" value="PYP-like sensor domain (PAS domain)"/>
    <property type="match status" value="1"/>
</dbReference>
<protein>
    <recommendedName>
        <fullName evidence="14">Circadian input-output histidine kinase CikA</fullName>
        <ecNumber evidence="3">2.7.13.3</ecNumber>
    </recommendedName>
    <alternativeName>
        <fullName evidence="13">Sensory/regulatory protein RpfC</fullName>
    </alternativeName>
    <alternativeName>
        <fullName evidence="4">Stage 0 sporulation protein A homolog</fullName>
    </alternativeName>
</protein>
<dbReference type="InterPro" id="IPR011006">
    <property type="entry name" value="CheY-like_superfamily"/>
</dbReference>
<dbReference type="InterPro" id="IPR003594">
    <property type="entry name" value="HATPase_dom"/>
</dbReference>
<evidence type="ECO:0000256" key="2">
    <source>
        <dbReference type="ARBA" id="ARBA00006402"/>
    </source>
</evidence>
<evidence type="ECO:0000256" key="11">
    <source>
        <dbReference type="ARBA" id="ARBA00024867"/>
    </source>
</evidence>
<organism evidence="20 21">
    <name type="scientific">Heliomicrobium undosum</name>
    <dbReference type="NCBI Taxonomy" id="121734"/>
    <lineage>
        <taxon>Bacteria</taxon>
        <taxon>Bacillati</taxon>
        <taxon>Bacillota</taxon>
        <taxon>Clostridia</taxon>
        <taxon>Eubacteriales</taxon>
        <taxon>Heliobacteriaceae</taxon>
        <taxon>Heliomicrobium</taxon>
    </lineage>
</organism>
<dbReference type="Pfam" id="PF00512">
    <property type="entry name" value="HisKA"/>
    <property type="match status" value="1"/>
</dbReference>
<feature type="modified residue" description="4-aspartylphosphate" evidence="15">
    <location>
        <position position="493"/>
    </location>
</feature>
<evidence type="ECO:0000256" key="14">
    <source>
        <dbReference type="ARBA" id="ARBA00074306"/>
    </source>
</evidence>
<dbReference type="Gene3D" id="3.40.50.2300">
    <property type="match status" value="1"/>
</dbReference>
<dbReference type="PANTHER" id="PTHR45339">
    <property type="entry name" value="HYBRID SIGNAL TRANSDUCTION HISTIDINE KINASE J"/>
    <property type="match status" value="1"/>
</dbReference>
<dbReference type="InterPro" id="IPR036097">
    <property type="entry name" value="HisK_dim/P_sf"/>
</dbReference>
<dbReference type="CDD" id="cd00082">
    <property type="entry name" value="HisKA"/>
    <property type="match status" value="1"/>
</dbReference>
<keyword evidence="9" id="KW-0067">ATP-binding</keyword>
<evidence type="ECO:0000256" key="8">
    <source>
        <dbReference type="ARBA" id="ARBA00022777"/>
    </source>
</evidence>
<dbReference type="GO" id="GO:0000155">
    <property type="term" value="F:phosphorelay sensor kinase activity"/>
    <property type="evidence" value="ECO:0007669"/>
    <property type="project" value="InterPro"/>
</dbReference>
<reference evidence="20 21" key="1">
    <citation type="submission" date="2020-01" db="EMBL/GenBank/DDBJ databases">
        <title>Whole-genome sequence of Heliobacterium undosum DSM 13378.</title>
        <authorList>
            <person name="Kyndt J.A."/>
            <person name="Meyer T.E."/>
        </authorList>
    </citation>
    <scope>NUCLEOTIDE SEQUENCE [LARGE SCALE GENOMIC DNA]</scope>
    <source>
        <strain evidence="20 21">DSM 13378</strain>
    </source>
</reference>
<feature type="region of interest" description="Disordered" evidence="16">
    <location>
        <begin position="1"/>
        <end position="20"/>
    </location>
</feature>
<gene>
    <name evidence="20" type="ORF">GTO91_04230</name>
</gene>
<dbReference type="SMART" id="SM00387">
    <property type="entry name" value="HATPase_c"/>
    <property type="match status" value="1"/>
</dbReference>
<keyword evidence="5 15" id="KW-0597">Phosphoprotein</keyword>
<keyword evidence="21" id="KW-1185">Reference proteome</keyword>
<evidence type="ECO:0000256" key="9">
    <source>
        <dbReference type="ARBA" id="ARBA00022840"/>
    </source>
</evidence>
<evidence type="ECO:0000256" key="15">
    <source>
        <dbReference type="PROSITE-ProRule" id="PRU00169"/>
    </source>
</evidence>
<dbReference type="InterPro" id="IPR035965">
    <property type="entry name" value="PAS-like_dom_sf"/>
</dbReference>
<evidence type="ECO:0000259" key="19">
    <source>
        <dbReference type="PROSITE" id="PS50112"/>
    </source>
</evidence>
<dbReference type="OrthoDB" id="9790669at2"/>
<evidence type="ECO:0000256" key="5">
    <source>
        <dbReference type="ARBA" id="ARBA00022553"/>
    </source>
</evidence>
<dbReference type="SMART" id="SM00448">
    <property type="entry name" value="REC"/>
    <property type="match status" value="1"/>
</dbReference>
<dbReference type="PRINTS" id="PR00344">
    <property type="entry name" value="BCTRLSENSOR"/>
</dbReference>
<comment type="subunit">
    <text evidence="12">At low DSF concentrations, interacts with RpfF.</text>
</comment>
<feature type="compositionally biased region" description="Polar residues" evidence="16">
    <location>
        <begin position="1"/>
        <end position="12"/>
    </location>
</feature>
<dbReference type="GO" id="GO:0006355">
    <property type="term" value="P:regulation of DNA-templated transcription"/>
    <property type="evidence" value="ECO:0007669"/>
    <property type="project" value="InterPro"/>
</dbReference>
<dbReference type="PROSITE" id="PS50109">
    <property type="entry name" value="HIS_KIN"/>
    <property type="match status" value="1"/>
</dbReference>
<feature type="domain" description="PAS" evidence="19">
    <location>
        <begin position="29"/>
        <end position="99"/>
    </location>
</feature>
<keyword evidence="6" id="KW-0808">Transferase</keyword>
<dbReference type="Pfam" id="PF00072">
    <property type="entry name" value="Response_reg"/>
    <property type="match status" value="1"/>
</dbReference>
<evidence type="ECO:0000256" key="7">
    <source>
        <dbReference type="ARBA" id="ARBA00022741"/>
    </source>
</evidence>
<dbReference type="Pfam" id="PF02518">
    <property type="entry name" value="HATPase_c"/>
    <property type="match status" value="1"/>
</dbReference>
<dbReference type="InterPro" id="IPR001789">
    <property type="entry name" value="Sig_transdc_resp-reg_receiver"/>
</dbReference>
<comment type="function">
    <text evidence="11">May play the central regulatory role in sporulation. It may be an element of the effector pathway responsible for the activation of sporulation genes in response to nutritional stress. Spo0A may act in concert with spo0H (a sigma factor) to control the expression of some genes that are critical to the sporulation process.</text>
</comment>
<dbReference type="InterPro" id="IPR005467">
    <property type="entry name" value="His_kinase_dom"/>
</dbReference>
<comment type="similarity">
    <text evidence="2">In the N-terminal section; belongs to the phytochrome family.</text>
</comment>
<dbReference type="InterPro" id="IPR004358">
    <property type="entry name" value="Sig_transdc_His_kin-like_C"/>
</dbReference>
<dbReference type="SUPFAM" id="SSF52172">
    <property type="entry name" value="CheY-like"/>
    <property type="match status" value="1"/>
</dbReference>
<evidence type="ECO:0000256" key="1">
    <source>
        <dbReference type="ARBA" id="ARBA00000085"/>
    </source>
</evidence>
<feature type="domain" description="Response regulatory" evidence="18">
    <location>
        <begin position="444"/>
        <end position="560"/>
    </location>
</feature>
<dbReference type="SUPFAM" id="SSF55874">
    <property type="entry name" value="ATPase domain of HSP90 chaperone/DNA topoisomerase II/histidine kinase"/>
    <property type="match status" value="1"/>
</dbReference>
<dbReference type="SMART" id="SM00091">
    <property type="entry name" value="PAS"/>
    <property type="match status" value="1"/>
</dbReference>
<evidence type="ECO:0000313" key="20">
    <source>
        <dbReference type="EMBL" id="MZP28916.1"/>
    </source>
</evidence>
<comment type="caution">
    <text evidence="20">The sequence shown here is derived from an EMBL/GenBank/DDBJ whole genome shotgun (WGS) entry which is preliminary data.</text>
</comment>
<evidence type="ECO:0000256" key="13">
    <source>
        <dbReference type="ARBA" id="ARBA00068150"/>
    </source>
</evidence>
<accession>A0A845L053</accession>
<dbReference type="FunFam" id="1.10.287.130:FF:000002">
    <property type="entry name" value="Two-component osmosensing histidine kinase"/>
    <property type="match status" value="1"/>
</dbReference>